<dbReference type="GO" id="GO:0012505">
    <property type="term" value="C:endomembrane system"/>
    <property type="evidence" value="ECO:0007669"/>
    <property type="project" value="UniProtKB-SubCell"/>
</dbReference>
<comment type="similarity">
    <text evidence="2 10">Belongs to the ATG8 family.</text>
</comment>
<organism evidence="12 13">
    <name type="scientific">Chiloscyllium punctatum</name>
    <name type="common">Brownbanded bambooshark</name>
    <name type="synonym">Hemiscyllium punctatum</name>
    <dbReference type="NCBI Taxonomy" id="137246"/>
    <lineage>
        <taxon>Eukaryota</taxon>
        <taxon>Metazoa</taxon>
        <taxon>Chordata</taxon>
        <taxon>Craniata</taxon>
        <taxon>Vertebrata</taxon>
        <taxon>Chondrichthyes</taxon>
        <taxon>Elasmobranchii</taxon>
        <taxon>Galeomorphii</taxon>
        <taxon>Galeoidea</taxon>
        <taxon>Orectolobiformes</taxon>
        <taxon>Hemiscylliidae</taxon>
        <taxon>Chiloscyllium</taxon>
    </lineage>
</organism>
<protein>
    <recommendedName>
        <fullName evidence="14">Autophagy-related protein</fullName>
    </recommendedName>
</protein>
<evidence type="ECO:0000256" key="6">
    <source>
        <dbReference type="ARBA" id="ARBA00023288"/>
    </source>
</evidence>
<comment type="caution">
    <text evidence="12">The sequence shown here is derived from an EMBL/GenBank/DDBJ whole genome shotgun (WGS) entry which is preliminary data.</text>
</comment>
<evidence type="ECO:0000256" key="2">
    <source>
        <dbReference type="ARBA" id="ARBA00007293"/>
    </source>
</evidence>
<keyword evidence="7" id="KW-0968">Cytoplasmic vesicle</keyword>
<keyword evidence="6 9" id="KW-0449">Lipoprotein</keyword>
<dbReference type="EMBL" id="BEZZ01000859">
    <property type="protein sequence ID" value="GCC36629.1"/>
    <property type="molecule type" value="Genomic_DNA"/>
</dbReference>
<dbReference type="FunFam" id="3.10.20.90:FF:000149">
    <property type="entry name" value="microtubule-associated proteins 1A/1B light chain 3C"/>
    <property type="match status" value="1"/>
</dbReference>
<evidence type="ECO:0008006" key="14">
    <source>
        <dbReference type="Google" id="ProtNLM"/>
    </source>
</evidence>
<dbReference type="GO" id="GO:0006950">
    <property type="term" value="P:response to stress"/>
    <property type="evidence" value="ECO:0007669"/>
    <property type="project" value="UniProtKB-ARBA"/>
</dbReference>
<dbReference type="AlphaFoldDB" id="A0A401T1V0"/>
<evidence type="ECO:0000256" key="4">
    <source>
        <dbReference type="ARBA" id="ARBA00023006"/>
    </source>
</evidence>
<evidence type="ECO:0000313" key="12">
    <source>
        <dbReference type="EMBL" id="GCC36629.1"/>
    </source>
</evidence>
<gene>
    <name evidence="12" type="ORF">chiPu_0015124</name>
</gene>
<evidence type="ECO:0000256" key="9">
    <source>
        <dbReference type="PIRSR" id="PIRSR604241-50"/>
    </source>
</evidence>
<comment type="subcellular location">
    <subcellularLocation>
        <location evidence="1">Cytoplasmic vesicle</location>
        <location evidence="1">Autophagosome</location>
    </subcellularLocation>
    <subcellularLocation>
        <location evidence="8">Endomembrane system</location>
        <topology evidence="8">Lipid-anchor</topology>
    </subcellularLocation>
</comment>
<keyword evidence="4 10" id="KW-0072">Autophagy</keyword>
<evidence type="ECO:0000256" key="5">
    <source>
        <dbReference type="ARBA" id="ARBA00023136"/>
    </source>
</evidence>
<name>A0A401T1V0_CHIPU</name>
<evidence type="ECO:0000313" key="13">
    <source>
        <dbReference type="Proteomes" id="UP000287033"/>
    </source>
</evidence>
<dbReference type="GO" id="GO:0005776">
    <property type="term" value="C:autophagosome"/>
    <property type="evidence" value="ECO:0007669"/>
    <property type="project" value="UniProtKB-SubCell"/>
</dbReference>
<dbReference type="GO" id="GO:0016236">
    <property type="term" value="P:macroautophagy"/>
    <property type="evidence" value="ECO:0007669"/>
    <property type="project" value="UniProtKB-ARBA"/>
</dbReference>
<dbReference type="Pfam" id="PF02991">
    <property type="entry name" value="ATG8"/>
    <property type="match status" value="1"/>
</dbReference>
<dbReference type="OrthoDB" id="6738456at2759"/>
<dbReference type="PANTHER" id="PTHR10969">
    <property type="entry name" value="MICROTUBULE-ASSOCIATED PROTEINS 1A/1B LIGHT CHAIN 3-RELATED"/>
    <property type="match status" value="1"/>
</dbReference>
<keyword evidence="11" id="KW-1133">Transmembrane helix</keyword>
<keyword evidence="13" id="KW-1185">Reference proteome</keyword>
<feature type="lipid moiety-binding region" description="Phosphatidylserine amidated glycine; alternate" evidence="9">
    <location>
        <position position="123"/>
    </location>
</feature>
<evidence type="ECO:0000256" key="8">
    <source>
        <dbReference type="ARBA" id="ARBA00037868"/>
    </source>
</evidence>
<proteinExistence type="inferred from homology"/>
<evidence type="ECO:0000256" key="7">
    <source>
        <dbReference type="ARBA" id="ARBA00023329"/>
    </source>
</evidence>
<keyword evidence="5 11" id="KW-0472">Membrane</keyword>
<dbReference type="GO" id="GO:0031410">
    <property type="term" value="C:cytoplasmic vesicle"/>
    <property type="evidence" value="ECO:0007669"/>
    <property type="project" value="UniProtKB-KW"/>
</dbReference>
<evidence type="ECO:0000256" key="3">
    <source>
        <dbReference type="ARBA" id="ARBA00022490"/>
    </source>
</evidence>
<dbReference type="Gene3D" id="3.10.20.90">
    <property type="entry name" value="Phosphatidylinositol 3-kinase Catalytic Subunit, Chain A, domain 1"/>
    <property type="match status" value="1"/>
</dbReference>
<evidence type="ECO:0000256" key="1">
    <source>
        <dbReference type="ARBA" id="ARBA00004419"/>
    </source>
</evidence>
<dbReference type="OMA" id="KYPQKIP"/>
<reference evidence="12 13" key="1">
    <citation type="journal article" date="2018" name="Nat. Ecol. Evol.">
        <title>Shark genomes provide insights into elasmobranch evolution and the origin of vertebrates.</title>
        <authorList>
            <person name="Hara Y"/>
            <person name="Yamaguchi K"/>
            <person name="Onimaru K"/>
            <person name="Kadota M"/>
            <person name="Koyanagi M"/>
            <person name="Keeley SD"/>
            <person name="Tatsumi K"/>
            <person name="Tanaka K"/>
            <person name="Motone F"/>
            <person name="Kageyama Y"/>
            <person name="Nozu R"/>
            <person name="Adachi N"/>
            <person name="Nishimura O"/>
            <person name="Nakagawa R"/>
            <person name="Tanegashima C"/>
            <person name="Kiyatake I"/>
            <person name="Matsumoto R"/>
            <person name="Murakumo K"/>
            <person name="Nishida K"/>
            <person name="Terakita A"/>
            <person name="Kuratani S"/>
            <person name="Sato K"/>
            <person name="Hyodo S Kuraku.S."/>
        </authorList>
    </citation>
    <scope>NUCLEOTIDE SEQUENCE [LARGE SCALE GENOMIC DNA]</scope>
</reference>
<evidence type="ECO:0000256" key="11">
    <source>
        <dbReference type="SAM" id="Phobius"/>
    </source>
</evidence>
<keyword evidence="3" id="KW-0963">Cytoplasm</keyword>
<dbReference type="InterPro" id="IPR029071">
    <property type="entry name" value="Ubiquitin-like_domsf"/>
</dbReference>
<evidence type="ECO:0000256" key="10">
    <source>
        <dbReference type="RuleBase" id="RU004384"/>
    </source>
</evidence>
<accession>A0A401T1V0</accession>
<dbReference type="STRING" id="137246.A0A401T1V0"/>
<dbReference type="InterPro" id="IPR004241">
    <property type="entry name" value="Atg8-like"/>
</dbReference>
<sequence>MAVVHRTQRFKHRKAFAARKEESTFIRSKYPQKIPVIVERYPGEKHLKQLDKTKFLVPQDVIVSHFITIIRNRLALTPNQAFYLVVKNKSLSNMYATIAELDQEYMDSDGFLYISYASQEMFGAIWPRVNELWNLKVLLSVLVVCFYLYYSDFLKVMHNLN</sequence>
<keyword evidence="11" id="KW-0812">Transmembrane</keyword>
<dbReference type="Proteomes" id="UP000287033">
    <property type="component" value="Unassembled WGS sequence"/>
</dbReference>
<dbReference type="SUPFAM" id="SSF54236">
    <property type="entry name" value="Ubiquitin-like"/>
    <property type="match status" value="1"/>
</dbReference>
<feature type="transmembrane region" description="Helical" evidence="11">
    <location>
        <begin position="132"/>
        <end position="150"/>
    </location>
</feature>